<name>A0A8J3MNQ2_9RICK</name>
<proteinExistence type="predicted"/>
<dbReference type="AlphaFoldDB" id="A0A8J3MNQ2"/>
<comment type="caution">
    <text evidence="2">The sequence shown here is derived from an EMBL/GenBank/DDBJ whole genome shotgun (WGS) entry which is preliminary data.</text>
</comment>
<reference evidence="2 3" key="1">
    <citation type="journal article" date="2021" name="Microb. Ecol.">
        <title>Candidatus Mesenet longicola: Novel Endosymbionts of Brontispa longissima that Induce Cytoplasmic Incompatibility.</title>
        <authorList>
            <person name="Takano S."/>
            <person name="Gotoh Y."/>
            <person name="Hayashi T."/>
        </authorList>
    </citation>
    <scope>NUCLEOTIDE SEQUENCE [LARGE SCALE GENOMIC DNA]</scope>
    <source>
        <strain evidence="2">L5</strain>
    </source>
</reference>
<feature type="compositionally biased region" description="Basic and acidic residues" evidence="1">
    <location>
        <begin position="187"/>
        <end position="207"/>
    </location>
</feature>
<gene>
    <name evidence="2" type="ORF">sL5_01860</name>
</gene>
<organism evidence="2 3">
    <name type="scientific">Candidatus Mesenet longicola</name>
    <dbReference type="NCBI Taxonomy" id="1892558"/>
    <lineage>
        <taxon>Bacteria</taxon>
        <taxon>Pseudomonadati</taxon>
        <taxon>Pseudomonadota</taxon>
        <taxon>Alphaproteobacteria</taxon>
        <taxon>Rickettsiales</taxon>
        <taxon>Anaplasmataceae</taxon>
        <taxon>Candidatus Mesenet</taxon>
    </lineage>
</organism>
<evidence type="ECO:0000313" key="3">
    <source>
        <dbReference type="Proteomes" id="UP000637906"/>
    </source>
</evidence>
<feature type="compositionally biased region" description="Basic and acidic residues" evidence="1">
    <location>
        <begin position="154"/>
        <end position="164"/>
    </location>
</feature>
<accession>A0A8J3MNQ2</accession>
<dbReference type="EMBL" id="BNGU01000004">
    <property type="protein sequence ID" value="GHM59193.1"/>
    <property type="molecule type" value="Genomic_DNA"/>
</dbReference>
<feature type="compositionally biased region" description="Basic residues" evidence="1">
    <location>
        <begin position="168"/>
        <end position="180"/>
    </location>
</feature>
<sequence length="380" mass="45094">MIEIIDLYKRCPNNSKSYKLRSPVFHIINSNIASEPQWQKFVADNFSRIIQFGFKNEEPLEDLIKLIEKIANKLKEQNGDKLPLHDKMESYYLQVVEQHGEICGQLGKLKQRCSNKELYKEFYVFIDFIYISKKEKEEQDRKEELQREKAEKKLLEEESKETGTRPKQSQRKKKKNKSRVKNGNNSKNDKVTNEPEIQNSKEEQNKEFEDEEVKELREELKELIALLFPDEESKQFEDKINKAIEDHEEKLKTEASSIDDEKIKDLYVIKSDFYLRRTILSISHYNKQYGEIIERTKGDFGTNRFSPEFNKYITSHLTDIASRVQNIDTNLKEVLSVLDKMIPLVYKDYCQESDERCLKIISEEHSKCLNRFLDHLKELG</sequence>
<protein>
    <submittedName>
        <fullName evidence="2">Uncharacterized protein</fullName>
    </submittedName>
</protein>
<evidence type="ECO:0000313" key="2">
    <source>
        <dbReference type="EMBL" id="GHM59193.1"/>
    </source>
</evidence>
<evidence type="ECO:0000256" key="1">
    <source>
        <dbReference type="SAM" id="MobiDB-lite"/>
    </source>
</evidence>
<dbReference type="Proteomes" id="UP000637906">
    <property type="component" value="Unassembled WGS sequence"/>
</dbReference>
<feature type="region of interest" description="Disordered" evidence="1">
    <location>
        <begin position="154"/>
        <end position="211"/>
    </location>
</feature>
<keyword evidence="3" id="KW-1185">Reference proteome</keyword>